<dbReference type="AlphaFoldDB" id="A0A8S9XF87"/>
<keyword evidence="3" id="KW-1185">Reference proteome</keyword>
<comment type="caution">
    <text evidence="2">The sequence shown here is derived from an EMBL/GenBank/DDBJ whole genome shotgun (WGS) entry which is preliminary data.</text>
</comment>
<feature type="compositionally biased region" description="Basic residues" evidence="1">
    <location>
        <begin position="25"/>
        <end position="37"/>
    </location>
</feature>
<feature type="region of interest" description="Disordered" evidence="1">
    <location>
        <begin position="1"/>
        <end position="37"/>
    </location>
</feature>
<gene>
    <name evidence="2" type="ORF">GE061_018174</name>
</gene>
<reference evidence="2" key="1">
    <citation type="journal article" date="2021" name="Mol. Ecol. Resour.">
        <title>Apolygus lucorum genome provides insights into omnivorousness and mesophyll feeding.</title>
        <authorList>
            <person name="Liu Y."/>
            <person name="Liu H."/>
            <person name="Wang H."/>
            <person name="Huang T."/>
            <person name="Liu B."/>
            <person name="Yang B."/>
            <person name="Yin L."/>
            <person name="Li B."/>
            <person name="Zhang Y."/>
            <person name="Zhang S."/>
            <person name="Jiang F."/>
            <person name="Zhang X."/>
            <person name="Ren Y."/>
            <person name="Wang B."/>
            <person name="Wang S."/>
            <person name="Lu Y."/>
            <person name="Wu K."/>
            <person name="Fan W."/>
            <person name="Wang G."/>
        </authorList>
    </citation>
    <scope>NUCLEOTIDE SEQUENCE</scope>
    <source>
        <strain evidence="2">12Hb</strain>
    </source>
</reference>
<protein>
    <submittedName>
        <fullName evidence="2">Uncharacterized protein</fullName>
    </submittedName>
</protein>
<sequence>MPGRRAKSRAIGPWVDLHDLPPPPRQKKKRSRNRKRFHPSFRVFLALGLMPSKARQLDPQGLRYVPYHPHHHPPYHSPCHLITPHSYHLITT</sequence>
<organism evidence="2 3">
    <name type="scientific">Apolygus lucorum</name>
    <name type="common">Small green plant bug</name>
    <name type="synonym">Lygocoris lucorum</name>
    <dbReference type="NCBI Taxonomy" id="248454"/>
    <lineage>
        <taxon>Eukaryota</taxon>
        <taxon>Metazoa</taxon>
        <taxon>Ecdysozoa</taxon>
        <taxon>Arthropoda</taxon>
        <taxon>Hexapoda</taxon>
        <taxon>Insecta</taxon>
        <taxon>Pterygota</taxon>
        <taxon>Neoptera</taxon>
        <taxon>Paraneoptera</taxon>
        <taxon>Hemiptera</taxon>
        <taxon>Heteroptera</taxon>
        <taxon>Panheteroptera</taxon>
        <taxon>Cimicomorpha</taxon>
        <taxon>Miridae</taxon>
        <taxon>Mirini</taxon>
        <taxon>Apolygus</taxon>
    </lineage>
</organism>
<dbReference type="EMBL" id="WIXP02000008">
    <property type="protein sequence ID" value="KAF6206938.1"/>
    <property type="molecule type" value="Genomic_DNA"/>
</dbReference>
<evidence type="ECO:0000256" key="1">
    <source>
        <dbReference type="SAM" id="MobiDB-lite"/>
    </source>
</evidence>
<name>A0A8S9XF87_APOLU</name>
<evidence type="ECO:0000313" key="3">
    <source>
        <dbReference type="Proteomes" id="UP000466442"/>
    </source>
</evidence>
<proteinExistence type="predicted"/>
<accession>A0A8S9XF87</accession>
<dbReference type="Proteomes" id="UP000466442">
    <property type="component" value="Unassembled WGS sequence"/>
</dbReference>
<evidence type="ECO:0000313" key="2">
    <source>
        <dbReference type="EMBL" id="KAF6206938.1"/>
    </source>
</evidence>